<accession>A0ABD5SP16</accession>
<dbReference type="Gene3D" id="2.40.10.10">
    <property type="entry name" value="Trypsin-like serine proteases"/>
    <property type="match status" value="2"/>
</dbReference>
<comment type="caution">
    <text evidence="6">The sequence shown here is derived from an EMBL/GenBank/DDBJ whole genome shotgun (WGS) entry which is preliminary data.</text>
</comment>
<evidence type="ECO:0000256" key="1">
    <source>
        <dbReference type="ARBA" id="ARBA00010541"/>
    </source>
</evidence>
<keyword evidence="3 6" id="KW-0378">Hydrolase</keyword>
<dbReference type="GO" id="GO:0006508">
    <property type="term" value="P:proteolysis"/>
    <property type="evidence" value="ECO:0007669"/>
    <property type="project" value="UniProtKB-KW"/>
</dbReference>
<keyword evidence="7" id="KW-1185">Reference proteome</keyword>
<feature type="region of interest" description="Disordered" evidence="4">
    <location>
        <begin position="31"/>
        <end position="66"/>
    </location>
</feature>
<dbReference type="InterPro" id="IPR009003">
    <property type="entry name" value="Peptidase_S1_PA"/>
</dbReference>
<proteinExistence type="inferred from homology"/>
<dbReference type="RefSeq" id="WP_273737904.1">
    <property type="nucleotide sequence ID" value="NZ_JAQIVI010000102.1"/>
</dbReference>
<feature type="region of interest" description="Disordered" evidence="4">
    <location>
        <begin position="354"/>
        <end position="387"/>
    </location>
</feature>
<dbReference type="Pfam" id="PF13180">
    <property type="entry name" value="PDZ_2"/>
    <property type="match status" value="1"/>
</dbReference>
<dbReference type="SMART" id="SM00228">
    <property type="entry name" value="PDZ"/>
    <property type="match status" value="1"/>
</dbReference>
<dbReference type="SUPFAM" id="SSF50156">
    <property type="entry name" value="PDZ domain-like"/>
    <property type="match status" value="1"/>
</dbReference>
<gene>
    <name evidence="6" type="ORF">ACFQE6_07395</name>
</gene>
<evidence type="ECO:0000259" key="5">
    <source>
        <dbReference type="PROSITE" id="PS50106"/>
    </source>
</evidence>
<dbReference type="AlphaFoldDB" id="A0ABD5SP16"/>
<dbReference type="SUPFAM" id="SSF50494">
    <property type="entry name" value="Trypsin-like serine proteases"/>
    <property type="match status" value="1"/>
</dbReference>
<protein>
    <submittedName>
        <fullName evidence="6">S1C family serine protease</fullName>
        <ecNumber evidence="6">3.4.21.-</ecNumber>
    </submittedName>
</protein>
<dbReference type="InterPro" id="IPR001940">
    <property type="entry name" value="Peptidase_S1C"/>
</dbReference>
<dbReference type="PANTHER" id="PTHR43343:SF3">
    <property type="entry name" value="PROTEASE DO-LIKE 8, CHLOROPLASTIC"/>
    <property type="match status" value="1"/>
</dbReference>
<feature type="compositionally biased region" description="Pro residues" evidence="4">
    <location>
        <begin position="368"/>
        <end position="377"/>
    </location>
</feature>
<dbReference type="EMBL" id="JBHSWV010000102">
    <property type="protein sequence ID" value="MFC6764845.1"/>
    <property type="molecule type" value="Genomic_DNA"/>
</dbReference>
<dbReference type="Pfam" id="PF13365">
    <property type="entry name" value="Trypsin_2"/>
    <property type="match status" value="1"/>
</dbReference>
<feature type="compositionally biased region" description="Basic and acidic residues" evidence="4">
    <location>
        <begin position="354"/>
        <end position="366"/>
    </location>
</feature>
<feature type="domain" description="PDZ" evidence="5">
    <location>
        <begin position="266"/>
        <end position="353"/>
    </location>
</feature>
<reference evidence="6 7" key="1">
    <citation type="journal article" date="2019" name="Int. J. Syst. Evol. Microbiol.">
        <title>The Global Catalogue of Microorganisms (GCM) 10K type strain sequencing project: providing services to taxonomists for standard genome sequencing and annotation.</title>
        <authorList>
            <consortium name="The Broad Institute Genomics Platform"/>
            <consortium name="The Broad Institute Genome Sequencing Center for Infectious Disease"/>
            <person name="Wu L."/>
            <person name="Ma J."/>
        </authorList>
    </citation>
    <scope>NUCLEOTIDE SEQUENCE [LARGE SCALE GENOMIC DNA]</scope>
    <source>
        <strain evidence="6 7">LMG 29247</strain>
    </source>
</reference>
<dbReference type="InterPro" id="IPR036034">
    <property type="entry name" value="PDZ_sf"/>
</dbReference>
<dbReference type="EC" id="3.4.21.-" evidence="6"/>
<dbReference type="Proteomes" id="UP001596383">
    <property type="component" value="Unassembled WGS sequence"/>
</dbReference>
<dbReference type="PROSITE" id="PS50106">
    <property type="entry name" value="PDZ"/>
    <property type="match status" value="1"/>
</dbReference>
<dbReference type="InterPro" id="IPR051201">
    <property type="entry name" value="Chloro_Bact_Ser_Proteases"/>
</dbReference>
<evidence type="ECO:0000313" key="6">
    <source>
        <dbReference type="EMBL" id="MFC6764845.1"/>
    </source>
</evidence>
<dbReference type="InterPro" id="IPR001478">
    <property type="entry name" value="PDZ"/>
</dbReference>
<dbReference type="GO" id="GO:0008233">
    <property type="term" value="F:peptidase activity"/>
    <property type="evidence" value="ECO:0007669"/>
    <property type="project" value="UniProtKB-KW"/>
</dbReference>
<dbReference type="Gene3D" id="2.30.42.10">
    <property type="match status" value="1"/>
</dbReference>
<comment type="similarity">
    <text evidence="1">Belongs to the peptidase S1C family.</text>
</comment>
<dbReference type="PANTHER" id="PTHR43343">
    <property type="entry name" value="PEPTIDASE S12"/>
    <property type="match status" value="1"/>
</dbReference>
<dbReference type="InterPro" id="IPR043504">
    <property type="entry name" value="Peptidase_S1_PA_chymotrypsin"/>
</dbReference>
<feature type="compositionally biased region" description="Low complexity" evidence="4">
    <location>
        <begin position="36"/>
        <end position="53"/>
    </location>
</feature>
<organism evidence="6 7">
    <name type="scientific">Natrinema soli</name>
    <dbReference type="NCBI Taxonomy" id="1930624"/>
    <lineage>
        <taxon>Archaea</taxon>
        <taxon>Methanobacteriati</taxon>
        <taxon>Methanobacteriota</taxon>
        <taxon>Stenosarchaea group</taxon>
        <taxon>Halobacteria</taxon>
        <taxon>Halobacteriales</taxon>
        <taxon>Natrialbaceae</taxon>
        <taxon>Natrinema</taxon>
    </lineage>
</organism>
<keyword evidence="2 6" id="KW-0645">Protease</keyword>
<evidence type="ECO:0000256" key="2">
    <source>
        <dbReference type="ARBA" id="ARBA00022670"/>
    </source>
</evidence>
<evidence type="ECO:0000256" key="4">
    <source>
        <dbReference type="SAM" id="MobiDB-lite"/>
    </source>
</evidence>
<name>A0ABD5SP16_9EURY</name>
<dbReference type="PRINTS" id="PR00834">
    <property type="entry name" value="PROTEASES2C"/>
</dbReference>
<sequence length="387" mass="39287">MPLVGVATGVTPDQRTRRRVLRTVGATVAIGGPGVGSSAAQNGQGGQDRQNGQSGDGDDGVDSPYTATYRDTIGSVVLVTVSGPRGGGGLGSGFVIDDQHVVTNNHVVQSAAEGGVELQFSTEEWRTASIVGTDPYSDLAVLRVEELPDVASGLSIVDREPAIGQEVLVLGNPLGLDASISQGIVSGVDRVLPSPAGTSIPAAIQTDAAVNPGNSGGPLVSLEGDVLGIVFAGADQTIGFAISSRLANRVVPALIEDGTYEHPFMGVAVQPVGPDIAEAIGLEAATGVLVTEVVPNAPADGVLQPADPSRPGSGDVIVAIDGEEIQNQSQLLSSLALVTSPGDTVELTIVRDGERGSVEVTLEARPEPQLPQTPIPETPGERPPTEP</sequence>
<evidence type="ECO:0000313" key="7">
    <source>
        <dbReference type="Proteomes" id="UP001596383"/>
    </source>
</evidence>
<evidence type="ECO:0000256" key="3">
    <source>
        <dbReference type="ARBA" id="ARBA00022801"/>
    </source>
</evidence>